<dbReference type="GeneID" id="80894786"/>
<name>A0A9W8QKL2_AKAMU</name>
<reference evidence="1" key="1">
    <citation type="journal article" date="2023" name="Access Microbiol">
        <title>De-novo genome assembly for Akanthomyces muscarius, a biocontrol agent of insect agricultural pests.</title>
        <authorList>
            <person name="Erdos Z."/>
            <person name="Studholme D.J."/>
            <person name="Raymond B."/>
            <person name="Sharma M."/>
        </authorList>
    </citation>
    <scope>NUCLEOTIDE SEQUENCE</scope>
    <source>
        <strain evidence="1">Ve6</strain>
    </source>
</reference>
<comment type="caution">
    <text evidence="1">The sequence shown here is derived from an EMBL/GenBank/DDBJ whole genome shotgun (WGS) entry which is preliminary data.</text>
</comment>
<evidence type="ECO:0000313" key="2">
    <source>
        <dbReference type="Proteomes" id="UP001144673"/>
    </source>
</evidence>
<dbReference type="AlphaFoldDB" id="A0A9W8QKL2"/>
<sequence length="213" mass="23902">MASTSQTEFSAKDFDQALRALDVEIGKSKNMSKIAPIQLLSAGGFVAVTLFHNRLSTQYIDYIMNPDTPNVNKIKEKLQIAIEAVTRQRSLSTDWINSQMEIFAIGPKKQRLFRDSVTQNVVLWRGANLVIYAAKWEWTLARKFKRIGSERRAIDISDAVEILSRMVQENGGPLALETVKSWDTIVYTPLDMAAIKSVADAYMGQWGVAGIKM</sequence>
<organism evidence="1 2">
    <name type="scientific">Akanthomyces muscarius</name>
    <name type="common">Entomopathogenic fungus</name>
    <name type="synonym">Lecanicillium muscarium</name>
    <dbReference type="NCBI Taxonomy" id="2231603"/>
    <lineage>
        <taxon>Eukaryota</taxon>
        <taxon>Fungi</taxon>
        <taxon>Dikarya</taxon>
        <taxon>Ascomycota</taxon>
        <taxon>Pezizomycotina</taxon>
        <taxon>Sordariomycetes</taxon>
        <taxon>Hypocreomycetidae</taxon>
        <taxon>Hypocreales</taxon>
        <taxon>Cordycipitaceae</taxon>
        <taxon>Akanthomyces</taxon>
    </lineage>
</organism>
<protein>
    <submittedName>
        <fullName evidence="1">Uncharacterized protein</fullName>
    </submittedName>
</protein>
<proteinExistence type="predicted"/>
<gene>
    <name evidence="1" type="ORF">LMH87_007627</name>
</gene>
<accession>A0A9W8QKL2</accession>
<dbReference type="EMBL" id="JAJHUN010000002">
    <property type="protein sequence ID" value="KAJ4161596.1"/>
    <property type="molecule type" value="Genomic_DNA"/>
</dbReference>
<dbReference type="KEGG" id="amus:LMH87_007627"/>
<evidence type="ECO:0000313" key="1">
    <source>
        <dbReference type="EMBL" id="KAJ4161596.1"/>
    </source>
</evidence>
<dbReference type="RefSeq" id="XP_056057980.1">
    <property type="nucleotide sequence ID" value="XM_056199541.1"/>
</dbReference>
<keyword evidence="2" id="KW-1185">Reference proteome</keyword>
<dbReference type="Proteomes" id="UP001144673">
    <property type="component" value="Unassembled WGS sequence"/>
</dbReference>